<proteinExistence type="predicted"/>
<dbReference type="NCBIfam" id="NF041635">
    <property type="entry name" value="STM3941_fam"/>
    <property type="match status" value="1"/>
</dbReference>
<evidence type="ECO:0000313" key="2">
    <source>
        <dbReference type="Proteomes" id="UP000218263"/>
    </source>
</evidence>
<dbReference type="AlphaFoldDB" id="A0A0X8X434"/>
<organism evidence="1 2">
    <name type="scientific">Mucilaginibacter gotjawali</name>
    <dbReference type="NCBI Taxonomy" id="1550579"/>
    <lineage>
        <taxon>Bacteria</taxon>
        <taxon>Pseudomonadati</taxon>
        <taxon>Bacteroidota</taxon>
        <taxon>Sphingobacteriia</taxon>
        <taxon>Sphingobacteriales</taxon>
        <taxon>Sphingobacteriaceae</taxon>
        <taxon>Mucilaginibacter</taxon>
    </lineage>
</organism>
<dbReference type="Proteomes" id="UP000218263">
    <property type="component" value="Chromosome"/>
</dbReference>
<dbReference type="InterPro" id="IPR048136">
    <property type="entry name" value="STM3941-like"/>
</dbReference>
<protein>
    <submittedName>
        <fullName evidence="1">Uncharacterized protein</fullName>
    </submittedName>
</protein>
<accession>A0A0X8X434</accession>
<dbReference type="RefSeq" id="WP_096352827.1">
    <property type="nucleotide sequence ID" value="NZ_AP017313.1"/>
</dbReference>
<gene>
    <name evidence="1" type="ORF">MgSA37_02945</name>
</gene>
<dbReference type="EMBL" id="AP017313">
    <property type="protein sequence ID" value="BAU54767.1"/>
    <property type="molecule type" value="Genomic_DNA"/>
</dbReference>
<keyword evidence="2" id="KW-1185">Reference proteome</keyword>
<reference evidence="1 2" key="1">
    <citation type="submission" date="2015-12" db="EMBL/GenBank/DDBJ databases">
        <title>Genome sequence of Mucilaginibacter gotjawali.</title>
        <authorList>
            <person name="Lee J.S."/>
            <person name="Lee K.C."/>
            <person name="Kim K.K."/>
            <person name="Lee B.W."/>
        </authorList>
    </citation>
    <scope>NUCLEOTIDE SEQUENCE [LARGE SCALE GENOMIC DNA]</scope>
    <source>
        <strain evidence="1 2">SA3-7</strain>
    </source>
</reference>
<evidence type="ECO:0000313" key="1">
    <source>
        <dbReference type="EMBL" id="BAU54767.1"/>
    </source>
</evidence>
<sequence>MEAKTQFKFNPFFVILLSLLTFFFLYKSFANLPQPLVSWASFFICLPSLLIAYFILPMTFKMIFNIPSIILTDDCLNSNIGGYSIEWTDIASIELYNGGYRSFAKLAINLKDPDKYFNTPLKKFLYKTKQLVVVNDKSIFLDFVSGQNEEIFALIKAYWTKEVED</sequence>
<name>A0A0X8X434_9SPHI</name>
<dbReference type="KEGG" id="mgot:MgSA37_02945"/>